<dbReference type="Proteomes" id="UP001139700">
    <property type="component" value="Unassembled WGS sequence"/>
</dbReference>
<keyword evidence="2" id="KW-1185">Reference proteome</keyword>
<gene>
    <name evidence="1" type="ORF">LXM24_20850</name>
</gene>
<proteinExistence type="predicted"/>
<dbReference type="CDD" id="cd00761">
    <property type="entry name" value="Glyco_tranf_GTA_type"/>
    <property type="match status" value="1"/>
</dbReference>
<dbReference type="EMBL" id="JAJTTA010000004">
    <property type="protein sequence ID" value="MCF0042563.1"/>
    <property type="molecule type" value="Genomic_DNA"/>
</dbReference>
<accession>A0A9X1PF63</accession>
<organism evidence="1 2">
    <name type="scientific">Dyadobacter fanqingshengii</name>
    <dbReference type="NCBI Taxonomy" id="2906443"/>
    <lineage>
        <taxon>Bacteria</taxon>
        <taxon>Pseudomonadati</taxon>
        <taxon>Bacteroidota</taxon>
        <taxon>Cytophagia</taxon>
        <taxon>Cytophagales</taxon>
        <taxon>Spirosomataceae</taxon>
        <taxon>Dyadobacter</taxon>
    </lineage>
</organism>
<dbReference type="Gene3D" id="3.90.550.10">
    <property type="entry name" value="Spore Coat Polysaccharide Biosynthesis Protein SpsA, Chain A"/>
    <property type="match status" value="1"/>
</dbReference>
<evidence type="ECO:0000313" key="2">
    <source>
        <dbReference type="Proteomes" id="UP001139700"/>
    </source>
</evidence>
<protein>
    <submittedName>
        <fullName evidence="1">Glycosyltransferase family 2 protein</fullName>
    </submittedName>
</protein>
<evidence type="ECO:0000313" key="1">
    <source>
        <dbReference type="EMBL" id="MCF0042563.1"/>
    </source>
</evidence>
<sequence>MNTKLFDIPVLLIMFNRPETTCHVFEQIRKLRPSKLYIFSDASREGITEEAELVETCQCLVDDSQINWNCSVERWYPESNMGQAIGVSSAITWAFETCEKLIILQDDCLPHPTFFTFCKFMLEKYYTNDRVMHISGTRWDEGLNIKHTDHFFSLIGHVWGWATWKRAWNKYDFWMEHFPEMKSQKKIERLFGNVDIAKFWQDRFDEVYQQHTKKTWDYQWQYTLFENYGLAALPNVNLVSNIGFERGKYGVRHTADHFCETKMWQTIPGSVQLSINKTYEQLYANKRYLFKPRLRTRIVNKFKQMLQINPG</sequence>
<reference evidence="1" key="1">
    <citation type="submission" date="2021-12" db="EMBL/GenBank/DDBJ databases">
        <title>Novel species in genus Dyadobacter.</title>
        <authorList>
            <person name="Ma C."/>
        </authorList>
    </citation>
    <scope>NUCLEOTIDE SEQUENCE</scope>
    <source>
        <strain evidence="1">CY399</strain>
    </source>
</reference>
<dbReference type="RefSeq" id="WP_234615414.1">
    <property type="nucleotide sequence ID" value="NZ_CP098806.1"/>
</dbReference>
<dbReference type="SUPFAM" id="SSF53448">
    <property type="entry name" value="Nucleotide-diphospho-sugar transferases"/>
    <property type="match status" value="1"/>
</dbReference>
<name>A0A9X1PF63_9BACT</name>
<dbReference type="AlphaFoldDB" id="A0A9X1PF63"/>
<dbReference type="InterPro" id="IPR029044">
    <property type="entry name" value="Nucleotide-diphossugar_trans"/>
</dbReference>
<comment type="caution">
    <text evidence="1">The sequence shown here is derived from an EMBL/GenBank/DDBJ whole genome shotgun (WGS) entry which is preliminary data.</text>
</comment>